<keyword evidence="6" id="KW-0378">Hydrolase</keyword>
<keyword evidence="4" id="KW-0540">Nuclease</keyword>
<evidence type="ECO:0000256" key="1">
    <source>
        <dbReference type="ARBA" id="ARBA00001968"/>
    </source>
</evidence>
<dbReference type="EMBL" id="JAAOIC020000032">
    <property type="protein sequence ID" value="KAG8039914.1"/>
    <property type="molecule type" value="Genomic_DNA"/>
</dbReference>
<dbReference type="PANTHER" id="PTHR22930:SF85">
    <property type="entry name" value="GH03217P-RELATED"/>
    <property type="match status" value="1"/>
</dbReference>
<reference evidence="9" key="2">
    <citation type="submission" date="2021-04" db="EMBL/GenBank/DDBJ databases">
        <title>Genome-wide patterns of bracovirus chromosomal integration into multiple host tissues during parasitism.</title>
        <authorList>
            <person name="Chebbi M.A.C."/>
        </authorList>
    </citation>
    <scope>NUCLEOTIDE SEQUENCE</scope>
    <source>
        <tissue evidence="9">Whole body</tissue>
    </source>
</reference>
<evidence type="ECO:0000256" key="4">
    <source>
        <dbReference type="ARBA" id="ARBA00022722"/>
    </source>
</evidence>
<dbReference type="InterPro" id="IPR045249">
    <property type="entry name" value="HARBI1-like"/>
</dbReference>
<evidence type="ECO:0000256" key="5">
    <source>
        <dbReference type="ARBA" id="ARBA00022723"/>
    </source>
</evidence>
<dbReference type="Proteomes" id="UP000729913">
    <property type="component" value="Unassembled WGS sequence"/>
</dbReference>
<comment type="caution">
    <text evidence="9">The sequence shown here is derived from an EMBL/GenBank/DDBJ whole genome shotgun (WGS) entry which is preliminary data.</text>
</comment>
<protein>
    <recommendedName>
        <fullName evidence="8">DDE Tnp4 domain-containing protein</fullName>
    </recommendedName>
</protein>
<dbReference type="AlphaFoldDB" id="A0A8J5R7G5"/>
<dbReference type="InterPro" id="IPR027806">
    <property type="entry name" value="HARBI1_dom"/>
</dbReference>
<feature type="domain" description="DDE Tnp4" evidence="8">
    <location>
        <begin position="204"/>
        <end position="363"/>
    </location>
</feature>
<evidence type="ECO:0000256" key="7">
    <source>
        <dbReference type="ARBA" id="ARBA00023242"/>
    </source>
</evidence>
<keyword evidence="10" id="KW-1185">Reference proteome</keyword>
<dbReference type="PANTHER" id="PTHR22930">
    <property type="match status" value="1"/>
</dbReference>
<proteinExistence type="inferred from homology"/>
<dbReference type="GO" id="GO:0005634">
    <property type="term" value="C:nucleus"/>
    <property type="evidence" value="ECO:0007669"/>
    <property type="project" value="UniProtKB-SubCell"/>
</dbReference>
<evidence type="ECO:0000259" key="8">
    <source>
        <dbReference type="Pfam" id="PF13359"/>
    </source>
</evidence>
<dbReference type="Pfam" id="PF13359">
    <property type="entry name" value="DDE_Tnp_4"/>
    <property type="match status" value="1"/>
</dbReference>
<organism evidence="9 10">
    <name type="scientific">Cotesia typhae</name>
    <dbReference type="NCBI Taxonomy" id="2053667"/>
    <lineage>
        <taxon>Eukaryota</taxon>
        <taxon>Metazoa</taxon>
        <taxon>Ecdysozoa</taxon>
        <taxon>Arthropoda</taxon>
        <taxon>Hexapoda</taxon>
        <taxon>Insecta</taxon>
        <taxon>Pterygota</taxon>
        <taxon>Neoptera</taxon>
        <taxon>Endopterygota</taxon>
        <taxon>Hymenoptera</taxon>
        <taxon>Apocrita</taxon>
        <taxon>Ichneumonoidea</taxon>
        <taxon>Braconidae</taxon>
        <taxon>Microgastrinae</taxon>
        <taxon>Cotesia</taxon>
    </lineage>
</organism>
<comment type="similarity">
    <text evidence="3">Belongs to the HARBI1 family.</text>
</comment>
<dbReference type="GO" id="GO:0004518">
    <property type="term" value="F:nuclease activity"/>
    <property type="evidence" value="ECO:0007669"/>
    <property type="project" value="UniProtKB-KW"/>
</dbReference>
<evidence type="ECO:0000313" key="10">
    <source>
        <dbReference type="Proteomes" id="UP000729913"/>
    </source>
</evidence>
<gene>
    <name evidence="9" type="ORF">G9C98_000643</name>
</gene>
<dbReference type="OrthoDB" id="2668416at2759"/>
<evidence type="ECO:0000256" key="6">
    <source>
        <dbReference type="ARBA" id="ARBA00022801"/>
    </source>
</evidence>
<keyword evidence="5" id="KW-0479">Metal-binding</keyword>
<keyword evidence="7" id="KW-0539">Nucleus</keyword>
<sequence length="442" mass="50929">MEAMLANYGTTIQLIDNDLARSNEEFKKQMEMSNENKKKRMKSILRTTLTMMKTSGNVQETPDDSSTKTWWEQFKDSDYPDDQCFEFFRCSRKTYVYLIEKLSPYIEPRAGMTVHHRSAKNGVPVDKQIAVVLSKISNRDTFGTMSAKFSLYKPTVHKIMQRFVDIVCKHLLPQVVKMPDSAEAAEIAASFEQQTKLPQLIGIIDTLHIPICNSYGMDDAFTNSKNYYSFVAQTIVDSKNCFRDVSIRFPGSRTDIEILQDSNIYRLHEKVIPPETQSINGMEIPYYVIGPRSYPLLSWLMTEYPMATSNSDLLFNSYIEAASQLRKTAIERMRARFDILNYPIDVNIGILPQLIGCCFALHNICERHGDFLSDERIKSSLIVVSNYEQPEKVPYTDKNMCLKGVNQRDCIRNYFVTLDDIDQSTFGYMDYESIDFLTEEVV</sequence>
<comment type="cofactor">
    <cofactor evidence="1">
        <name>a divalent metal cation</name>
        <dbReference type="ChEBI" id="CHEBI:60240"/>
    </cofactor>
</comment>
<comment type="subcellular location">
    <subcellularLocation>
        <location evidence="2">Nucleus</location>
    </subcellularLocation>
</comment>
<accession>A0A8J5R7G5</accession>
<reference evidence="9" key="1">
    <citation type="submission" date="2020-03" db="EMBL/GenBank/DDBJ databases">
        <authorList>
            <person name="Chebbi M.A."/>
            <person name="Drezen J.M."/>
        </authorList>
    </citation>
    <scope>NUCLEOTIDE SEQUENCE</scope>
    <source>
        <tissue evidence="9">Whole body</tissue>
    </source>
</reference>
<dbReference type="GO" id="GO:0016787">
    <property type="term" value="F:hydrolase activity"/>
    <property type="evidence" value="ECO:0007669"/>
    <property type="project" value="UniProtKB-KW"/>
</dbReference>
<evidence type="ECO:0000256" key="2">
    <source>
        <dbReference type="ARBA" id="ARBA00004123"/>
    </source>
</evidence>
<evidence type="ECO:0000313" key="9">
    <source>
        <dbReference type="EMBL" id="KAG8039914.1"/>
    </source>
</evidence>
<evidence type="ECO:0000256" key="3">
    <source>
        <dbReference type="ARBA" id="ARBA00006958"/>
    </source>
</evidence>
<dbReference type="GO" id="GO:0046872">
    <property type="term" value="F:metal ion binding"/>
    <property type="evidence" value="ECO:0007669"/>
    <property type="project" value="UniProtKB-KW"/>
</dbReference>
<name>A0A8J5R7G5_9HYME</name>